<evidence type="ECO:0000256" key="1">
    <source>
        <dbReference type="SAM" id="MobiDB-lite"/>
    </source>
</evidence>
<organism evidence="2 3">
    <name type="scientific">Anaeromyxobacter dehalogenans (strain 2CP-C)</name>
    <dbReference type="NCBI Taxonomy" id="290397"/>
    <lineage>
        <taxon>Bacteria</taxon>
        <taxon>Pseudomonadati</taxon>
        <taxon>Myxococcota</taxon>
        <taxon>Myxococcia</taxon>
        <taxon>Myxococcales</taxon>
        <taxon>Cystobacterineae</taxon>
        <taxon>Anaeromyxobacteraceae</taxon>
        <taxon>Anaeromyxobacter</taxon>
    </lineage>
</organism>
<gene>
    <name evidence="2" type="ordered locus">Adeh_0566</name>
</gene>
<dbReference type="AlphaFoldDB" id="Q2INF7"/>
<protein>
    <submittedName>
        <fullName evidence="2">Uncharacterized protein</fullName>
    </submittedName>
</protein>
<dbReference type="HOGENOM" id="CLU_1709455_0_0_7"/>
<name>Q2INF7_ANADE</name>
<dbReference type="STRING" id="290397.Adeh_0566"/>
<feature type="region of interest" description="Disordered" evidence="1">
    <location>
        <begin position="86"/>
        <end position="105"/>
    </location>
</feature>
<dbReference type="KEGG" id="ade:Adeh_0566"/>
<accession>Q2INF7</accession>
<sequence length="153" mass="16307">MSLMLPGDAKAYVRGLTAFREAASATGLSVYPSDGAGGREATENRAWEARELIDLIKARAGDPDRRRALPTVHPAAGCCSTMESLTGAAARQSRRPENAASHESAQFMEKAGALGTNISALCREYGIARRPATSGFGDTGSKATMQCRQRFRE</sequence>
<dbReference type="EMBL" id="CP000251">
    <property type="protein sequence ID" value="ABC80342.1"/>
    <property type="molecule type" value="Genomic_DNA"/>
</dbReference>
<reference evidence="2" key="1">
    <citation type="submission" date="2006-01" db="EMBL/GenBank/DDBJ databases">
        <title>Complete sequence of Anaeromyxobacter dehalogenans 2CP-C.</title>
        <authorList>
            <consortium name="US DOE Joint Genome Institute"/>
            <person name="Copeland A."/>
            <person name="Lucas S."/>
            <person name="Lapidus A."/>
            <person name="Barry K."/>
            <person name="Detter J.C."/>
            <person name="Glavina T."/>
            <person name="Hammon N."/>
            <person name="Israni S."/>
            <person name="Pitluck S."/>
            <person name="Brettin T."/>
            <person name="Bruce D."/>
            <person name="Han C."/>
            <person name="Tapia R."/>
            <person name="Gilna P."/>
            <person name="Kiss H."/>
            <person name="Schmutz J."/>
            <person name="Larimer F."/>
            <person name="Land M."/>
            <person name="Kyrpides N."/>
            <person name="Anderson I."/>
            <person name="Sanford R.A."/>
            <person name="Ritalahti K.M."/>
            <person name="Thomas H.S."/>
            <person name="Kirby J.R."/>
            <person name="Zhulin I.B."/>
            <person name="Loeffler F.E."/>
            <person name="Richardson P."/>
        </authorList>
    </citation>
    <scope>NUCLEOTIDE SEQUENCE</scope>
    <source>
        <strain evidence="2">2CP-C</strain>
    </source>
</reference>
<evidence type="ECO:0000313" key="3">
    <source>
        <dbReference type="Proteomes" id="UP000001935"/>
    </source>
</evidence>
<dbReference type="Proteomes" id="UP000001935">
    <property type="component" value="Chromosome"/>
</dbReference>
<proteinExistence type="predicted"/>
<evidence type="ECO:0000313" key="2">
    <source>
        <dbReference type="EMBL" id="ABC80342.1"/>
    </source>
</evidence>